<evidence type="ECO:0000313" key="2">
    <source>
        <dbReference type="Proteomes" id="UP000432015"/>
    </source>
</evidence>
<dbReference type="RefSeq" id="WP_156222840.1">
    <property type="nucleotide sequence ID" value="NZ_WOFH01000025.1"/>
</dbReference>
<proteinExistence type="predicted"/>
<reference evidence="1 2" key="1">
    <citation type="submission" date="2019-11" db="EMBL/GenBank/DDBJ databases">
        <authorList>
            <person name="Cao P."/>
        </authorList>
    </citation>
    <scope>NUCLEOTIDE SEQUENCE [LARGE SCALE GENOMIC DNA]</scope>
    <source>
        <strain evidence="1 2">NEAU-AAG5</strain>
    </source>
</reference>
<name>A0A7K1LEF0_9ACTN</name>
<keyword evidence="2" id="KW-1185">Reference proteome</keyword>
<comment type="caution">
    <text evidence="1">The sequence shown here is derived from an EMBL/GenBank/DDBJ whole genome shotgun (WGS) entry which is preliminary data.</text>
</comment>
<evidence type="ECO:0000313" key="1">
    <source>
        <dbReference type="EMBL" id="MUN42810.1"/>
    </source>
</evidence>
<dbReference type="AlphaFoldDB" id="A0A7K1LEF0"/>
<dbReference type="EMBL" id="WOFH01000025">
    <property type="protein sequence ID" value="MUN42810.1"/>
    <property type="molecule type" value="Genomic_DNA"/>
</dbReference>
<dbReference type="Proteomes" id="UP000432015">
    <property type="component" value="Unassembled WGS sequence"/>
</dbReference>
<organism evidence="1 2">
    <name type="scientific">Actinomadura litoris</name>
    <dbReference type="NCBI Taxonomy" id="2678616"/>
    <lineage>
        <taxon>Bacteria</taxon>
        <taxon>Bacillati</taxon>
        <taxon>Actinomycetota</taxon>
        <taxon>Actinomycetes</taxon>
        <taxon>Streptosporangiales</taxon>
        <taxon>Thermomonosporaceae</taxon>
        <taxon>Actinomadura</taxon>
    </lineage>
</organism>
<gene>
    <name evidence="1" type="ORF">GNZ18_40405</name>
</gene>
<sequence length="158" mass="16993">MLSIQPELVWQGRVHLGDEPGVYGDAAYSGLTVELPLTLQKTDPAGPNTTTLQVLTENVTTFAGYPGHVVSVILHEADPAHPGHFREVVLATTRLTTSDNNKADLAVDLAGRALPARVSVRVHVDTEVPPGLYNDFVVIRLVNRSPNFVFVASLGFDA</sequence>
<protein>
    <submittedName>
        <fullName evidence="1">Uncharacterized protein</fullName>
    </submittedName>
</protein>
<accession>A0A7K1LEF0</accession>